<gene>
    <name evidence="12" type="ORF">J421_3307</name>
</gene>
<keyword evidence="4 10" id="KW-1003">Cell membrane</keyword>
<evidence type="ECO:0000256" key="6">
    <source>
        <dbReference type="ARBA" id="ARBA00022927"/>
    </source>
</evidence>
<dbReference type="NCBIfam" id="TIGR00810">
    <property type="entry name" value="secG"/>
    <property type="match status" value="1"/>
</dbReference>
<keyword evidence="5 10" id="KW-0812">Transmembrane</keyword>
<evidence type="ECO:0000256" key="7">
    <source>
        <dbReference type="ARBA" id="ARBA00022989"/>
    </source>
</evidence>
<dbReference type="PRINTS" id="PR01651">
    <property type="entry name" value="SECGEXPORT"/>
</dbReference>
<dbReference type="InterPro" id="IPR004692">
    <property type="entry name" value="SecG"/>
</dbReference>
<evidence type="ECO:0000256" key="8">
    <source>
        <dbReference type="ARBA" id="ARBA00023010"/>
    </source>
</evidence>
<proteinExistence type="inferred from homology"/>
<evidence type="ECO:0000256" key="1">
    <source>
        <dbReference type="ARBA" id="ARBA00004651"/>
    </source>
</evidence>
<feature type="transmembrane region" description="Helical" evidence="10">
    <location>
        <begin position="57"/>
        <end position="77"/>
    </location>
</feature>
<feature type="compositionally biased region" description="Low complexity" evidence="11">
    <location>
        <begin position="135"/>
        <end position="146"/>
    </location>
</feature>
<dbReference type="PANTHER" id="PTHR34182">
    <property type="entry name" value="PROTEIN-EXPORT MEMBRANE PROTEIN SECG"/>
    <property type="match status" value="1"/>
</dbReference>
<organism evidence="12 13">
    <name type="scientific">Gemmatirosa kalamazoonensis</name>
    <dbReference type="NCBI Taxonomy" id="861299"/>
    <lineage>
        <taxon>Bacteria</taxon>
        <taxon>Pseudomonadati</taxon>
        <taxon>Gemmatimonadota</taxon>
        <taxon>Gemmatimonadia</taxon>
        <taxon>Gemmatimonadales</taxon>
        <taxon>Gemmatimonadaceae</taxon>
        <taxon>Gemmatirosa</taxon>
    </lineage>
</organism>
<dbReference type="HOGENOM" id="CLU_1872448_0_0_0"/>
<dbReference type="EMBL" id="CP007128">
    <property type="protein sequence ID" value="AHG90844.1"/>
    <property type="molecule type" value="Genomic_DNA"/>
</dbReference>
<dbReference type="AlphaFoldDB" id="W0RIC6"/>
<dbReference type="Pfam" id="PF03840">
    <property type="entry name" value="SecG"/>
    <property type="match status" value="1"/>
</dbReference>
<keyword evidence="9 10" id="KW-0472">Membrane</keyword>
<evidence type="ECO:0000313" key="12">
    <source>
        <dbReference type="EMBL" id="AHG90844.1"/>
    </source>
</evidence>
<name>W0RIC6_9BACT</name>
<evidence type="ECO:0000256" key="10">
    <source>
        <dbReference type="RuleBase" id="RU365087"/>
    </source>
</evidence>
<protein>
    <recommendedName>
        <fullName evidence="10">Protein-export membrane protein SecG</fullName>
    </recommendedName>
</protein>
<keyword evidence="6 10" id="KW-0653">Protein transport</keyword>
<evidence type="ECO:0000256" key="2">
    <source>
        <dbReference type="ARBA" id="ARBA00008445"/>
    </source>
</evidence>
<dbReference type="eggNOG" id="COG1314">
    <property type="taxonomic scope" value="Bacteria"/>
</dbReference>
<dbReference type="PANTHER" id="PTHR34182:SF1">
    <property type="entry name" value="PROTEIN-EXPORT MEMBRANE PROTEIN SECG"/>
    <property type="match status" value="1"/>
</dbReference>
<keyword evidence="8 10" id="KW-0811">Translocation</keyword>
<comment type="function">
    <text evidence="10">Involved in protein export. Participates in an early event of protein translocation.</text>
</comment>
<evidence type="ECO:0000256" key="9">
    <source>
        <dbReference type="ARBA" id="ARBA00023136"/>
    </source>
</evidence>
<comment type="similarity">
    <text evidence="2 10">Belongs to the SecG family.</text>
</comment>
<dbReference type="GO" id="GO:0009306">
    <property type="term" value="P:protein secretion"/>
    <property type="evidence" value="ECO:0007669"/>
    <property type="project" value="UniProtKB-UniRule"/>
</dbReference>
<feature type="region of interest" description="Disordered" evidence="11">
    <location>
        <begin position="85"/>
        <end position="146"/>
    </location>
</feature>
<sequence>MYTFLLIILVLDCFVLVAAVLLQSGKGSGLAANFGGASSTAEALIGSRQAGNLLTKASWWSGGIFIGLSLILALAGARTRTPRSVLDQAVQPPAQQASPATGTGNAAPAVPLGPATPAPGATAPAAPTTPPATTPPAGGTAPKPQR</sequence>
<reference evidence="12 13" key="1">
    <citation type="journal article" date="2014" name="Genome Announc.">
        <title>Genome Sequence and Methylome of Soil Bacterium Gemmatirosa kalamazoonensis KBS708T, a Member of the Rarely Cultivated Gemmatimonadetes Phylum.</title>
        <authorList>
            <person name="Debruyn J.M."/>
            <person name="Radosevich M."/>
            <person name="Wommack K.E."/>
            <person name="Polson S.W."/>
            <person name="Hauser L.J."/>
            <person name="Fawaz M.N."/>
            <person name="Korlach J."/>
            <person name="Tsai Y.C."/>
        </authorList>
    </citation>
    <scope>NUCLEOTIDE SEQUENCE [LARGE SCALE GENOMIC DNA]</scope>
    <source>
        <strain evidence="12 13">KBS708</strain>
    </source>
</reference>
<comment type="subcellular location">
    <subcellularLocation>
        <location evidence="1 10">Cell membrane</location>
        <topology evidence="1 10">Multi-pass membrane protein</topology>
    </subcellularLocation>
</comment>
<feature type="compositionally biased region" description="Low complexity" evidence="11">
    <location>
        <begin position="88"/>
        <end position="126"/>
    </location>
</feature>
<dbReference type="GO" id="GO:0015450">
    <property type="term" value="F:protein-transporting ATPase activity"/>
    <property type="evidence" value="ECO:0007669"/>
    <property type="project" value="UniProtKB-UniRule"/>
</dbReference>
<dbReference type="RefSeq" id="WP_025412310.1">
    <property type="nucleotide sequence ID" value="NZ_CP007128.1"/>
</dbReference>
<dbReference type="InParanoid" id="W0RIC6"/>
<evidence type="ECO:0000313" key="13">
    <source>
        <dbReference type="Proteomes" id="UP000019151"/>
    </source>
</evidence>
<dbReference type="GO" id="GO:0043952">
    <property type="term" value="P:protein transport by the Sec complex"/>
    <property type="evidence" value="ECO:0007669"/>
    <property type="project" value="TreeGrafter"/>
</dbReference>
<evidence type="ECO:0000256" key="5">
    <source>
        <dbReference type="ARBA" id="ARBA00022692"/>
    </source>
</evidence>
<accession>W0RIC6</accession>
<keyword evidence="7 10" id="KW-1133">Transmembrane helix</keyword>
<dbReference type="Proteomes" id="UP000019151">
    <property type="component" value="Chromosome"/>
</dbReference>
<dbReference type="OrthoDB" id="7392242at2"/>
<keyword evidence="3 10" id="KW-0813">Transport</keyword>
<evidence type="ECO:0000256" key="4">
    <source>
        <dbReference type="ARBA" id="ARBA00022475"/>
    </source>
</evidence>
<comment type="caution">
    <text evidence="10">Lacks conserved residue(s) required for the propagation of feature annotation.</text>
</comment>
<evidence type="ECO:0000256" key="3">
    <source>
        <dbReference type="ARBA" id="ARBA00022448"/>
    </source>
</evidence>
<dbReference type="GO" id="GO:0065002">
    <property type="term" value="P:intracellular protein transmembrane transport"/>
    <property type="evidence" value="ECO:0007669"/>
    <property type="project" value="TreeGrafter"/>
</dbReference>
<dbReference type="GO" id="GO:0005886">
    <property type="term" value="C:plasma membrane"/>
    <property type="evidence" value="ECO:0007669"/>
    <property type="project" value="UniProtKB-SubCell"/>
</dbReference>
<dbReference type="STRING" id="861299.J421_3307"/>
<dbReference type="PATRIC" id="fig|861299.3.peg.3359"/>
<dbReference type="KEGG" id="gba:J421_3307"/>
<keyword evidence="13" id="KW-1185">Reference proteome</keyword>
<evidence type="ECO:0000256" key="11">
    <source>
        <dbReference type="SAM" id="MobiDB-lite"/>
    </source>
</evidence>